<evidence type="ECO:0000313" key="2">
    <source>
        <dbReference type="EMBL" id="MCE0481368.1"/>
    </source>
</evidence>
<dbReference type="EMBL" id="JACEIK010005382">
    <property type="protein sequence ID" value="MCE0481368.1"/>
    <property type="molecule type" value="Genomic_DNA"/>
</dbReference>
<gene>
    <name evidence="2" type="ORF">HAX54_039070</name>
</gene>
<name>A0ABS8VKN2_DATST</name>
<proteinExistence type="predicted"/>
<reference evidence="2 3" key="1">
    <citation type="journal article" date="2021" name="BMC Genomics">
        <title>Datura genome reveals duplications of psychoactive alkaloid biosynthetic genes and high mutation rate following tissue culture.</title>
        <authorList>
            <person name="Rajewski A."/>
            <person name="Carter-House D."/>
            <person name="Stajich J."/>
            <person name="Litt A."/>
        </authorList>
    </citation>
    <scope>NUCLEOTIDE SEQUENCE [LARGE SCALE GENOMIC DNA]</scope>
    <source>
        <strain evidence="2">AR-01</strain>
    </source>
</reference>
<feature type="compositionally biased region" description="Basic and acidic residues" evidence="1">
    <location>
        <begin position="86"/>
        <end position="96"/>
    </location>
</feature>
<protein>
    <submittedName>
        <fullName evidence="2">Uncharacterized protein</fullName>
    </submittedName>
</protein>
<comment type="caution">
    <text evidence="2">The sequence shown here is derived from an EMBL/GenBank/DDBJ whole genome shotgun (WGS) entry which is preliminary data.</text>
</comment>
<evidence type="ECO:0000313" key="3">
    <source>
        <dbReference type="Proteomes" id="UP000823775"/>
    </source>
</evidence>
<dbReference type="Proteomes" id="UP000823775">
    <property type="component" value="Unassembled WGS sequence"/>
</dbReference>
<evidence type="ECO:0000256" key="1">
    <source>
        <dbReference type="SAM" id="MobiDB-lite"/>
    </source>
</evidence>
<feature type="region of interest" description="Disordered" evidence="1">
    <location>
        <begin position="1"/>
        <end position="112"/>
    </location>
</feature>
<feature type="compositionally biased region" description="Polar residues" evidence="1">
    <location>
        <begin position="34"/>
        <end position="64"/>
    </location>
</feature>
<feature type="compositionally biased region" description="Polar residues" evidence="1">
    <location>
        <begin position="1"/>
        <end position="13"/>
    </location>
</feature>
<keyword evidence="3" id="KW-1185">Reference proteome</keyword>
<sequence>MVSQVEDQEQTNSGEEHQLPQIGEAKKLNLALLPSTSTRVASAATPSQASHSSRSDRGNPSSFRSLERPTARARGKHISSSPAESSSKDSSSREDNTSGIDSQSTHRVPPIN</sequence>
<feature type="compositionally biased region" description="Polar residues" evidence="1">
    <location>
        <begin position="97"/>
        <end position="106"/>
    </location>
</feature>
<organism evidence="2 3">
    <name type="scientific">Datura stramonium</name>
    <name type="common">Jimsonweed</name>
    <name type="synonym">Common thornapple</name>
    <dbReference type="NCBI Taxonomy" id="4076"/>
    <lineage>
        <taxon>Eukaryota</taxon>
        <taxon>Viridiplantae</taxon>
        <taxon>Streptophyta</taxon>
        <taxon>Embryophyta</taxon>
        <taxon>Tracheophyta</taxon>
        <taxon>Spermatophyta</taxon>
        <taxon>Magnoliopsida</taxon>
        <taxon>eudicotyledons</taxon>
        <taxon>Gunneridae</taxon>
        <taxon>Pentapetalae</taxon>
        <taxon>asterids</taxon>
        <taxon>lamiids</taxon>
        <taxon>Solanales</taxon>
        <taxon>Solanaceae</taxon>
        <taxon>Solanoideae</taxon>
        <taxon>Datureae</taxon>
        <taxon>Datura</taxon>
    </lineage>
</organism>
<accession>A0ABS8VKN2</accession>